<evidence type="ECO:0000256" key="2">
    <source>
        <dbReference type="ARBA" id="ARBA00022771"/>
    </source>
</evidence>
<reference evidence="4" key="2">
    <citation type="submission" date="2020-11" db="EMBL/GenBank/DDBJ databases">
        <authorList>
            <person name="McCartney M.A."/>
            <person name="Auch B."/>
            <person name="Kono T."/>
            <person name="Mallez S."/>
            <person name="Becker A."/>
            <person name="Gohl D.M."/>
            <person name="Silverstein K.A.T."/>
            <person name="Koren S."/>
            <person name="Bechman K.B."/>
            <person name="Herman A."/>
            <person name="Abrahante J.E."/>
            <person name="Garbe J."/>
        </authorList>
    </citation>
    <scope>NUCLEOTIDE SEQUENCE</scope>
    <source>
        <strain evidence="4">Duluth1</strain>
        <tissue evidence="4">Whole animal</tissue>
    </source>
</reference>
<dbReference type="Proteomes" id="UP000828390">
    <property type="component" value="Unassembled WGS sequence"/>
</dbReference>
<comment type="caution">
    <text evidence="4">The sequence shown here is derived from an EMBL/GenBank/DDBJ whole genome shotgun (WGS) entry which is preliminary data.</text>
</comment>
<protein>
    <recommendedName>
        <fullName evidence="6">RING-type domain-containing protein</fullName>
    </recommendedName>
</protein>
<evidence type="ECO:0000256" key="1">
    <source>
        <dbReference type="ARBA" id="ARBA00022723"/>
    </source>
</evidence>
<evidence type="ECO:0000313" key="4">
    <source>
        <dbReference type="EMBL" id="KAH3709512.1"/>
    </source>
</evidence>
<dbReference type="FunFam" id="1.10.1170.10:FF:000002">
    <property type="entry name" value="Baculoviral IAP repeat containing 7"/>
    <property type="match status" value="1"/>
</dbReference>
<evidence type="ECO:0000313" key="5">
    <source>
        <dbReference type="Proteomes" id="UP000828390"/>
    </source>
</evidence>
<accession>A0A9D3Z387</accession>
<proteinExistence type="predicted"/>
<keyword evidence="1" id="KW-0479">Metal-binding</keyword>
<sequence>MSTLTSSSEHSISKAQVRENAELHSILKCMYCSRKEVSLVFLPCGHLVSCDECGKEQRMCRMCGSNIKGTVRTFRV</sequence>
<dbReference type="Pfam" id="PF13920">
    <property type="entry name" value="zf-C3HC4_3"/>
    <property type="match status" value="1"/>
</dbReference>
<keyword evidence="2" id="KW-0863">Zinc-finger</keyword>
<dbReference type="GO" id="GO:0008270">
    <property type="term" value="F:zinc ion binding"/>
    <property type="evidence" value="ECO:0007669"/>
    <property type="project" value="UniProtKB-KW"/>
</dbReference>
<keyword evidence="5" id="KW-1185">Reference proteome</keyword>
<name>A0A9D3Z387_DREPO</name>
<organism evidence="4 5">
    <name type="scientific">Dreissena polymorpha</name>
    <name type="common">Zebra mussel</name>
    <name type="synonym">Mytilus polymorpha</name>
    <dbReference type="NCBI Taxonomy" id="45954"/>
    <lineage>
        <taxon>Eukaryota</taxon>
        <taxon>Metazoa</taxon>
        <taxon>Spiralia</taxon>
        <taxon>Lophotrochozoa</taxon>
        <taxon>Mollusca</taxon>
        <taxon>Bivalvia</taxon>
        <taxon>Autobranchia</taxon>
        <taxon>Heteroconchia</taxon>
        <taxon>Euheterodonta</taxon>
        <taxon>Imparidentia</taxon>
        <taxon>Neoheterodontei</taxon>
        <taxon>Myida</taxon>
        <taxon>Dreissenoidea</taxon>
        <taxon>Dreissenidae</taxon>
        <taxon>Dreissena</taxon>
    </lineage>
</organism>
<dbReference type="SUPFAM" id="SSF57850">
    <property type="entry name" value="RING/U-box"/>
    <property type="match status" value="1"/>
</dbReference>
<dbReference type="AlphaFoldDB" id="A0A9D3Z387"/>
<keyword evidence="3" id="KW-0862">Zinc</keyword>
<dbReference type="InterPro" id="IPR011029">
    <property type="entry name" value="DEATH-like_dom_sf"/>
</dbReference>
<evidence type="ECO:0000256" key="3">
    <source>
        <dbReference type="ARBA" id="ARBA00022833"/>
    </source>
</evidence>
<evidence type="ECO:0008006" key="6">
    <source>
        <dbReference type="Google" id="ProtNLM"/>
    </source>
</evidence>
<dbReference type="EMBL" id="JAIWYP010000014">
    <property type="protein sequence ID" value="KAH3709512.1"/>
    <property type="molecule type" value="Genomic_DNA"/>
</dbReference>
<dbReference type="Gene3D" id="1.10.1170.10">
    <property type="entry name" value="Inhibitor Of Apoptosis Protein (2mihbC-IAP-1), Chain A"/>
    <property type="match status" value="1"/>
</dbReference>
<dbReference type="Gene3D" id="1.10.533.10">
    <property type="entry name" value="Death Domain, Fas"/>
    <property type="match status" value="1"/>
</dbReference>
<gene>
    <name evidence="4" type="ORF">DPMN_068975</name>
</gene>
<reference evidence="4" key="1">
    <citation type="journal article" date="2019" name="bioRxiv">
        <title>The Genome of the Zebra Mussel, Dreissena polymorpha: A Resource for Invasive Species Research.</title>
        <authorList>
            <person name="McCartney M.A."/>
            <person name="Auch B."/>
            <person name="Kono T."/>
            <person name="Mallez S."/>
            <person name="Zhang Y."/>
            <person name="Obille A."/>
            <person name="Becker A."/>
            <person name="Abrahante J.E."/>
            <person name="Garbe J."/>
            <person name="Badalamenti J.P."/>
            <person name="Herman A."/>
            <person name="Mangelson H."/>
            <person name="Liachko I."/>
            <person name="Sullivan S."/>
            <person name="Sone E.D."/>
            <person name="Koren S."/>
            <person name="Silverstein K.A.T."/>
            <person name="Beckman K.B."/>
            <person name="Gohl D.M."/>
        </authorList>
    </citation>
    <scope>NUCLEOTIDE SEQUENCE</scope>
    <source>
        <strain evidence="4">Duluth1</strain>
        <tissue evidence="4">Whole animal</tissue>
    </source>
</reference>